<evidence type="ECO:0000313" key="2">
    <source>
        <dbReference type="Proteomes" id="UP000182715"/>
    </source>
</evidence>
<accession>A0A0H5QBD4</accession>
<reference evidence="1 2" key="1">
    <citation type="submission" date="2014-11" db="EMBL/GenBank/DDBJ databases">
        <authorList>
            <person name="Diene M.Seydina."/>
        </authorList>
    </citation>
    <scope>NUCLEOTIDE SEQUENCE [LARGE SCALE GENOMIC DNA]</scope>
    <source>
        <strain evidence="1 2">Neisseria meningitidis CHUV</strain>
    </source>
</reference>
<dbReference type="EMBL" id="CVTF01000060">
    <property type="protein sequence ID" value="CRY99279.1"/>
    <property type="molecule type" value="Genomic_DNA"/>
</dbReference>
<dbReference type="AlphaFoldDB" id="A0A0H5QBD4"/>
<dbReference type="Proteomes" id="UP000182715">
    <property type="component" value="Unassembled WGS sequence"/>
</dbReference>
<proteinExistence type="predicted"/>
<evidence type="ECO:0000313" key="1">
    <source>
        <dbReference type="EMBL" id="CRY99279.1"/>
    </source>
</evidence>
<protein>
    <submittedName>
        <fullName evidence="1">Uncharacterized protein</fullName>
    </submittedName>
</protein>
<organism evidence="1 2">
    <name type="scientific">Neisseria meningitidis serogroup B</name>
    <dbReference type="NCBI Taxonomy" id="491"/>
    <lineage>
        <taxon>Bacteria</taxon>
        <taxon>Pseudomonadati</taxon>
        <taxon>Pseudomonadota</taxon>
        <taxon>Betaproteobacteria</taxon>
        <taxon>Neisseriales</taxon>
        <taxon>Neisseriaceae</taxon>
        <taxon>Neisseria</taxon>
    </lineage>
</organism>
<sequence length="40" mass="4111">MLFLFGGNPAGGGITAGIGGFRAVLCVPPRVRKRIPVFPA</sequence>
<name>A0A0H5QBD4_NEIMI</name>